<evidence type="ECO:0000313" key="1">
    <source>
        <dbReference type="EMBL" id="KAG2191718.1"/>
    </source>
</evidence>
<dbReference type="AlphaFoldDB" id="A0A8H7QFW1"/>
<accession>A0A8H7QFW1</accession>
<evidence type="ECO:0000313" key="2">
    <source>
        <dbReference type="Proteomes" id="UP000603453"/>
    </source>
</evidence>
<name>A0A8H7QFW1_9FUNG</name>
<dbReference type="OrthoDB" id="2279551at2759"/>
<keyword evidence="2" id="KW-1185">Reference proteome</keyword>
<protein>
    <submittedName>
        <fullName evidence="1">Uncharacterized protein</fullName>
    </submittedName>
</protein>
<dbReference type="Proteomes" id="UP000603453">
    <property type="component" value="Unassembled WGS sequence"/>
</dbReference>
<proteinExistence type="predicted"/>
<organism evidence="1 2">
    <name type="scientific">Mucor saturninus</name>
    <dbReference type="NCBI Taxonomy" id="64648"/>
    <lineage>
        <taxon>Eukaryota</taxon>
        <taxon>Fungi</taxon>
        <taxon>Fungi incertae sedis</taxon>
        <taxon>Mucoromycota</taxon>
        <taxon>Mucoromycotina</taxon>
        <taxon>Mucoromycetes</taxon>
        <taxon>Mucorales</taxon>
        <taxon>Mucorineae</taxon>
        <taxon>Mucoraceae</taxon>
        <taxon>Mucor</taxon>
    </lineage>
</organism>
<gene>
    <name evidence="1" type="ORF">INT47_004705</name>
</gene>
<reference evidence="1" key="1">
    <citation type="submission" date="2020-12" db="EMBL/GenBank/DDBJ databases">
        <title>Metabolic potential, ecology and presence of endohyphal bacteria is reflected in genomic diversity of Mucoromycotina.</title>
        <authorList>
            <person name="Muszewska A."/>
            <person name="Okrasinska A."/>
            <person name="Steczkiewicz K."/>
            <person name="Drgas O."/>
            <person name="Orlowska M."/>
            <person name="Perlinska-Lenart U."/>
            <person name="Aleksandrzak-Piekarczyk T."/>
            <person name="Szatraj K."/>
            <person name="Zielenkiewicz U."/>
            <person name="Pilsyk S."/>
            <person name="Malc E."/>
            <person name="Mieczkowski P."/>
            <person name="Kruszewska J.S."/>
            <person name="Biernat P."/>
            <person name="Pawlowska J."/>
        </authorList>
    </citation>
    <scope>NUCLEOTIDE SEQUENCE</scope>
    <source>
        <strain evidence="1">WA0000017839</strain>
    </source>
</reference>
<comment type="caution">
    <text evidence="1">The sequence shown here is derived from an EMBL/GenBank/DDBJ whole genome shotgun (WGS) entry which is preliminary data.</text>
</comment>
<sequence length="227" mass="25282">MPNALDFCSSDEVFGICPISNDLMKTLCVENNNTLALGTSDLINTGDTCLSDVALLLLPSTKRANNSRFEYIACKQHTKYAILPVQTSEEKALFEDILVDNYQSSAEPNWSQFASRWNSSADGIAIFYKTPEHLKLYYNICQENKIVAKAKAKYSTIIQKVRSVISETMIPQSVPPAINLPGRSNNTTVPFNRIPVKNQQIQSNVLSPLYLSSIQQERIPLQVACDS</sequence>
<dbReference type="EMBL" id="JAEPRD010000363">
    <property type="protein sequence ID" value="KAG2191718.1"/>
    <property type="molecule type" value="Genomic_DNA"/>
</dbReference>